<dbReference type="EMBL" id="CP035758">
    <property type="protein sequence ID" value="QBD77988.1"/>
    <property type="molecule type" value="Genomic_DNA"/>
</dbReference>
<protein>
    <submittedName>
        <fullName evidence="1">Uncharacterized protein</fullName>
    </submittedName>
</protein>
<gene>
    <name evidence="1" type="ORF">EPA93_19105</name>
</gene>
<name>A0A4P6JRB4_KTERU</name>
<accession>A0A4P6JRB4</accession>
<dbReference type="KEGG" id="kbs:EPA93_19105"/>
<organism evidence="1 2">
    <name type="scientific">Ktedonosporobacter rubrisoli</name>
    <dbReference type="NCBI Taxonomy" id="2509675"/>
    <lineage>
        <taxon>Bacteria</taxon>
        <taxon>Bacillati</taxon>
        <taxon>Chloroflexota</taxon>
        <taxon>Ktedonobacteria</taxon>
        <taxon>Ktedonobacterales</taxon>
        <taxon>Ktedonosporobacteraceae</taxon>
        <taxon>Ktedonosporobacter</taxon>
    </lineage>
</organism>
<proteinExistence type="predicted"/>
<keyword evidence="2" id="KW-1185">Reference proteome</keyword>
<dbReference type="AlphaFoldDB" id="A0A4P6JRB4"/>
<evidence type="ECO:0000313" key="2">
    <source>
        <dbReference type="Proteomes" id="UP000290365"/>
    </source>
</evidence>
<dbReference type="Proteomes" id="UP000290365">
    <property type="component" value="Chromosome"/>
</dbReference>
<evidence type="ECO:0000313" key="1">
    <source>
        <dbReference type="EMBL" id="QBD77988.1"/>
    </source>
</evidence>
<dbReference type="RefSeq" id="WP_129889041.1">
    <property type="nucleotide sequence ID" value="NZ_CP035758.1"/>
</dbReference>
<reference evidence="1 2" key="1">
    <citation type="submission" date="2019-01" db="EMBL/GenBank/DDBJ databases">
        <title>Ktedonosporobacter rubrisoli SCAWS-G2.</title>
        <authorList>
            <person name="Huang Y."/>
            <person name="Yan B."/>
        </authorList>
    </citation>
    <scope>NUCLEOTIDE SEQUENCE [LARGE SCALE GENOMIC DNA]</scope>
    <source>
        <strain evidence="1 2">SCAWS-G2</strain>
    </source>
</reference>
<sequence>MPNKKDIQEPMIHLDPGLPCAFDCSQTAKVALTKVLRRRKLGLHYVRPWEILPVCDLHLRLIKRDIEVTLRMKEIEEEEKKD</sequence>